<sequence length="50" mass="5818">MSDKEKAIVALSLMIKQNEARQEKQQELREWFSKLNEDLLKAIESLKQGA</sequence>
<dbReference type="AlphaFoldDB" id="A0AAW7ZGY8"/>
<name>A0AAW7ZGY8_9FIRM</name>
<evidence type="ECO:0000313" key="1">
    <source>
        <dbReference type="EMBL" id="MDO7788591.1"/>
    </source>
</evidence>
<accession>A0AAW7ZGY8</accession>
<reference evidence="1" key="1">
    <citation type="journal article" date="2023" name="J. Hazard. Mater.">
        <title>Anaerobic biodegradation of pyrene and benzo[a]pyrene by a new sulfate-reducing Desulforamulus aquiferis strain DSA.</title>
        <authorList>
            <person name="Zhang Z."/>
            <person name="Sun J."/>
            <person name="Gong X."/>
            <person name="Wang C."/>
            <person name="Wang H."/>
        </authorList>
    </citation>
    <scope>NUCLEOTIDE SEQUENCE</scope>
    <source>
        <strain evidence="1">DSA</strain>
    </source>
</reference>
<organism evidence="1 2">
    <name type="scientific">Desulforamulus aquiferis</name>
    <dbReference type="NCBI Taxonomy" id="1397668"/>
    <lineage>
        <taxon>Bacteria</taxon>
        <taxon>Bacillati</taxon>
        <taxon>Bacillota</taxon>
        <taxon>Clostridia</taxon>
        <taxon>Eubacteriales</taxon>
        <taxon>Peptococcaceae</taxon>
        <taxon>Desulforamulus</taxon>
    </lineage>
</organism>
<proteinExistence type="predicted"/>
<comment type="caution">
    <text evidence="1">The sequence shown here is derived from an EMBL/GenBank/DDBJ whole genome shotgun (WGS) entry which is preliminary data.</text>
</comment>
<protein>
    <submittedName>
        <fullName evidence="1">Peptidase</fullName>
    </submittedName>
</protein>
<keyword evidence="2" id="KW-1185">Reference proteome</keyword>
<reference evidence="1" key="2">
    <citation type="submission" date="2023-03" db="EMBL/GenBank/DDBJ databases">
        <authorList>
            <person name="Zhang Z."/>
        </authorList>
    </citation>
    <scope>NUCLEOTIDE SEQUENCE</scope>
    <source>
        <strain evidence="1">DSA</strain>
    </source>
</reference>
<dbReference type="Proteomes" id="UP001172911">
    <property type="component" value="Unassembled WGS sequence"/>
</dbReference>
<evidence type="ECO:0000313" key="2">
    <source>
        <dbReference type="Proteomes" id="UP001172911"/>
    </source>
</evidence>
<dbReference type="RefSeq" id="WP_304544657.1">
    <property type="nucleotide sequence ID" value="NZ_JARPTC010000022.1"/>
</dbReference>
<gene>
    <name evidence="1" type="ORF">P6N53_15290</name>
</gene>
<dbReference type="EMBL" id="JARPTC010000022">
    <property type="protein sequence ID" value="MDO7788591.1"/>
    <property type="molecule type" value="Genomic_DNA"/>
</dbReference>